<feature type="region of interest" description="Disordered" evidence="9">
    <location>
        <begin position="246"/>
        <end position="291"/>
    </location>
</feature>
<dbReference type="Proteomes" id="UP000193467">
    <property type="component" value="Unassembled WGS sequence"/>
</dbReference>
<evidence type="ECO:0000313" key="13">
    <source>
        <dbReference type="Proteomes" id="UP000193467"/>
    </source>
</evidence>
<reference evidence="12 13" key="1">
    <citation type="submission" date="2016-07" db="EMBL/GenBank/DDBJ databases">
        <title>Pervasive Adenine N6-methylation of Active Genes in Fungi.</title>
        <authorList>
            <consortium name="DOE Joint Genome Institute"/>
            <person name="Mondo S.J."/>
            <person name="Dannebaum R.O."/>
            <person name="Kuo R.C."/>
            <person name="Labutti K."/>
            <person name="Haridas S."/>
            <person name="Kuo A."/>
            <person name="Salamov A."/>
            <person name="Ahrendt S.R."/>
            <person name="Lipzen A."/>
            <person name="Sullivan W."/>
            <person name="Andreopoulos W.B."/>
            <person name="Clum A."/>
            <person name="Lindquist E."/>
            <person name="Daum C."/>
            <person name="Ramamoorthy G.K."/>
            <person name="Gryganskyi A."/>
            <person name="Culley D."/>
            <person name="Magnuson J.K."/>
            <person name="James T.Y."/>
            <person name="O'Malley M.A."/>
            <person name="Stajich J.E."/>
            <person name="Spatafora J.W."/>
            <person name="Visel A."/>
            <person name="Grigoriev I.V."/>
        </authorList>
    </citation>
    <scope>NUCLEOTIDE SEQUENCE [LARGE SCALE GENOMIC DNA]</scope>
    <source>
        <strain evidence="12 13">62-1032</strain>
    </source>
</reference>
<evidence type="ECO:0000256" key="8">
    <source>
        <dbReference type="ARBA" id="ARBA00023239"/>
    </source>
</evidence>
<keyword evidence="7" id="KW-0411">Iron-sulfur</keyword>
<evidence type="ECO:0000256" key="2">
    <source>
        <dbReference type="ARBA" id="ARBA00004742"/>
    </source>
</evidence>
<organism evidence="12 13">
    <name type="scientific">Leucosporidium creatinivorum</name>
    <dbReference type="NCBI Taxonomy" id="106004"/>
    <lineage>
        <taxon>Eukaryota</taxon>
        <taxon>Fungi</taxon>
        <taxon>Dikarya</taxon>
        <taxon>Basidiomycota</taxon>
        <taxon>Pucciniomycotina</taxon>
        <taxon>Microbotryomycetes</taxon>
        <taxon>Leucosporidiales</taxon>
        <taxon>Leucosporidium</taxon>
    </lineage>
</organism>
<dbReference type="EMBL" id="MCGR01000001">
    <property type="protein sequence ID" value="ORY92859.1"/>
    <property type="molecule type" value="Genomic_DNA"/>
</dbReference>
<evidence type="ECO:0000259" key="11">
    <source>
        <dbReference type="Pfam" id="PF03315"/>
    </source>
</evidence>
<feature type="compositionally biased region" description="Low complexity" evidence="9">
    <location>
        <begin position="268"/>
        <end position="285"/>
    </location>
</feature>
<dbReference type="OrthoDB" id="192663at2759"/>
<evidence type="ECO:0000256" key="6">
    <source>
        <dbReference type="ARBA" id="ARBA00023004"/>
    </source>
</evidence>
<dbReference type="InterPro" id="IPR005130">
    <property type="entry name" value="Ser_deHydtase-like_asu"/>
</dbReference>
<keyword evidence="13" id="KW-1185">Reference proteome</keyword>
<comment type="cofactor">
    <cofactor evidence="1">
        <name>[4Fe-4S] cluster</name>
        <dbReference type="ChEBI" id="CHEBI:49883"/>
    </cofactor>
</comment>
<dbReference type="GO" id="GO:0051539">
    <property type="term" value="F:4 iron, 4 sulfur cluster binding"/>
    <property type="evidence" value="ECO:0007669"/>
    <property type="project" value="UniProtKB-KW"/>
</dbReference>
<dbReference type="SUPFAM" id="SSF143548">
    <property type="entry name" value="Serine metabolism enzymes domain"/>
    <property type="match status" value="1"/>
</dbReference>
<dbReference type="PANTHER" id="PTHR30182:SF1">
    <property type="entry name" value="L-SERINE DEHYDRATASE 1"/>
    <property type="match status" value="1"/>
</dbReference>
<dbReference type="GO" id="GO:0046872">
    <property type="term" value="F:metal ion binding"/>
    <property type="evidence" value="ECO:0007669"/>
    <property type="project" value="UniProtKB-KW"/>
</dbReference>
<dbReference type="STRING" id="106004.A0A1Y2G724"/>
<feature type="domain" description="Serine dehydratase beta chain" evidence="11">
    <location>
        <begin position="76"/>
        <end position="228"/>
    </location>
</feature>
<feature type="region of interest" description="Disordered" evidence="9">
    <location>
        <begin position="37"/>
        <end position="67"/>
    </location>
</feature>
<feature type="domain" description="Serine dehydratase-like alpha subunit" evidence="10">
    <location>
        <begin position="305"/>
        <end position="646"/>
    </location>
</feature>
<dbReference type="InterPro" id="IPR051318">
    <property type="entry name" value="Fe-S_L-Ser"/>
</dbReference>
<comment type="caution">
    <text evidence="12">The sequence shown here is derived from an EMBL/GenBank/DDBJ whole genome shotgun (WGS) entry which is preliminary data.</text>
</comment>
<dbReference type="GO" id="GO:0003941">
    <property type="term" value="F:L-serine ammonia-lyase activity"/>
    <property type="evidence" value="ECO:0007669"/>
    <property type="project" value="InterPro"/>
</dbReference>
<protein>
    <submittedName>
        <fullName evidence="12">Serine dehydratase alpha chain-domain-containing protein</fullName>
    </submittedName>
</protein>
<dbReference type="PANTHER" id="PTHR30182">
    <property type="entry name" value="L-SERINE DEHYDRATASE"/>
    <property type="match status" value="1"/>
</dbReference>
<keyword evidence="8" id="KW-0456">Lyase</keyword>
<dbReference type="InterPro" id="IPR029009">
    <property type="entry name" value="ASB_dom_sf"/>
</dbReference>
<accession>A0A1Y2G724</accession>
<feature type="region of interest" description="Disordered" evidence="9">
    <location>
        <begin position="384"/>
        <end position="411"/>
    </location>
</feature>
<evidence type="ECO:0000256" key="5">
    <source>
        <dbReference type="ARBA" id="ARBA00022723"/>
    </source>
</evidence>
<evidence type="ECO:0000259" key="10">
    <source>
        <dbReference type="Pfam" id="PF03313"/>
    </source>
</evidence>
<name>A0A1Y2G724_9BASI</name>
<dbReference type="Gene3D" id="3.30.1330.90">
    <property type="entry name" value="D-3-phosphoglycerate dehydrogenase, domain 3"/>
    <property type="match status" value="1"/>
</dbReference>
<gene>
    <name evidence="12" type="ORF">BCR35DRAFT_274011</name>
</gene>
<evidence type="ECO:0000256" key="7">
    <source>
        <dbReference type="ARBA" id="ARBA00023014"/>
    </source>
</evidence>
<dbReference type="FunFam" id="3.30.1330.90:FF:000001">
    <property type="entry name" value="L-serine ammonia-lyase 1"/>
    <property type="match status" value="1"/>
</dbReference>
<dbReference type="InParanoid" id="A0A1Y2G724"/>
<proteinExistence type="predicted"/>
<keyword evidence="4" id="KW-0004">4Fe-4S</keyword>
<keyword evidence="6" id="KW-0408">Iron</keyword>
<dbReference type="AlphaFoldDB" id="A0A1Y2G724"/>
<feature type="compositionally biased region" description="Low complexity" evidence="9">
    <location>
        <begin position="384"/>
        <end position="402"/>
    </location>
</feature>
<evidence type="ECO:0000313" key="12">
    <source>
        <dbReference type="EMBL" id="ORY92859.1"/>
    </source>
</evidence>
<comment type="pathway">
    <text evidence="2">Carbohydrate biosynthesis; gluconeogenesis.</text>
</comment>
<evidence type="ECO:0000256" key="1">
    <source>
        <dbReference type="ARBA" id="ARBA00001966"/>
    </source>
</evidence>
<keyword evidence="3" id="KW-0312">Gluconeogenesis</keyword>
<dbReference type="Pfam" id="PF03315">
    <property type="entry name" value="SDH_beta"/>
    <property type="match status" value="1"/>
</dbReference>
<evidence type="ECO:0000256" key="3">
    <source>
        <dbReference type="ARBA" id="ARBA00022432"/>
    </source>
</evidence>
<dbReference type="InterPro" id="IPR005131">
    <property type="entry name" value="Ser_deHydtase_bsu"/>
</dbReference>
<keyword evidence="5" id="KW-0479">Metal-binding</keyword>
<dbReference type="Pfam" id="PF03313">
    <property type="entry name" value="SDH_alpha"/>
    <property type="match status" value="1"/>
</dbReference>
<sequence length="658" mass="69849">MASLLRRTRILRLSSRAAPSPLRSLPLQLRPSLARSLHPTRASGDASPARIDSASSDKENRNPASTLARAEHAVVSAFDLFSIGVGPSSSHTVGPMRAGRVFVHDLREMGILDQVRTLKVGLYGSLSATGKGHMTPQAVMMGLEGSDPETIEPSTIGSRYASILTEKRLQLGGTNTIKYDMDRDMLWRNEPLPTHPNGMRFTVFDEKGDMLATNEYFSVGGGFIVNERTQVDENLYYRAVNKDAASQARREQSHGVESATPSLPSPPSSSSSPDDAPSAPPGDSLPQPPYLFSNAQGLLNMTRQQNLTIAQLVWQNERSYMSSEQISEELLKIWSVMDGSIRDGVSSTEELLPGRLGVRRRAAGLYRRLFKGFYPSITPVSTNPALSSGSSPSSSTPALPSGQQGGALSMADGFSASPPPEAFVNGGLKKTRGRAPLVIGDFEHELSPIPWKTNVFPGIDFLSCYAIAVNEVNASGGRVVTAPTNGAAGVIPAVLKYFVEFISDDVDRDVKTFLLTSAAIGMLFKRGATISAAEGGCMAEVGVASAMAAGAFTAVMGGTPAQILQAAEIGIEHHLGLTCDPPDGLVMVPCIERNSLGAVKAVTAAQLALAGDGTHSVSLDEAIEAMRVTARDMHNHYKETSLSGLATSMRIPVSSPAC</sequence>
<dbReference type="GO" id="GO:0006094">
    <property type="term" value="P:gluconeogenesis"/>
    <property type="evidence" value="ECO:0007669"/>
    <property type="project" value="UniProtKB-KW"/>
</dbReference>
<evidence type="ECO:0000256" key="4">
    <source>
        <dbReference type="ARBA" id="ARBA00022485"/>
    </source>
</evidence>
<evidence type="ECO:0000256" key="9">
    <source>
        <dbReference type="SAM" id="MobiDB-lite"/>
    </source>
</evidence>